<name>A0AA39WRW6_9PEZI</name>
<sequence>MPSSALNCPSPQNPFTYMPVRLTNPPPRRPRDRFKSLARLEPAPPLKEDVFKILDDWC</sequence>
<reference evidence="2" key="1">
    <citation type="submission" date="2023-06" db="EMBL/GenBank/DDBJ databases">
        <title>Genome-scale phylogeny and comparative genomics of the fungal order Sordariales.</title>
        <authorList>
            <consortium name="Lawrence Berkeley National Laboratory"/>
            <person name="Hensen N."/>
            <person name="Bonometti L."/>
            <person name="Westerberg I."/>
            <person name="Brannstrom I.O."/>
            <person name="Guillou S."/>
            <person name="Cros-Aarteil S."/>
            <person name="Calhoun S."/>
            <person name="Haridas S."/>
            <person name="Kuo A."/>
            <person name="Mondo S."/>
            <person name="Pangilinan J."/>
            <person name="Riley R."/>
            <person name="Labutti K."/>
            <person name="Andreopoulos B."/>
            <person name="Lipzen A."/>
            <person name="Chen C."/>
            <person name="Yanf M."/>
            <person name="Daum C."/>
            <person name="Ng V."/>
            <person name="Clum A."/>
            <person name="Steindorff A."/>
            <person name="Ohm R."/>
            <person name="Martin F."/>
            <person name="Silar P."/>
            <person name="Natvig D."/>
            <person name="Lalanne C."/>
            <person name="Gautier V."/>
            <person name="Ament-Velasquez S.L."/>
            <person name="Kruys A."/>
            <person name="Hutchinson M.I."/>
            <person name="Powell A.J."/>
            <person name="Barry K."/>
            <person name="Miller A.N."/>
            <person name="Grigoriev I.V."/>
            <person name="Debuchy R."/>
            <person name="Gladieux P."/>
            <person name="Thoren M.H."/>
            <person name="Johannesson H."/>
        </authorList>
    </citation>
    <scope>NUCLEOTIDE SEQUENCE</scope>
    <source>
        <strain evidence="2">CBS 606.72</strain>
    </source>
</reference>
<accession>A0AA39WRW6</accession>
<gene>
    <name evidence="2" type="ORF">B0T14DRAFT_567149</name>
</gene>
<evidence type="ECO:0000313" key="2">
    <source>
        <dbReference type="EMBL" id="KAK0620401.1"/>
    </source>
</evidence>
<evidence type="ECO:0000313" key="3">
    <source>
        <dbReference type="Proteomes" id="UP001175000"/>
    </source>
</evidence>
<organism evidence="2 3">
    <name type="scientific">Immersiella caudata</name>
    <dbReference type="NCBI Taxonomy" id="314043"/>
    <lineage>
        <taxon>Eukaryota</taxon>
        <taxon>Fungi</taxon>
        <taxon>Dikarya</taxon>
        <taxon>Ascomycota</taxon>
        <taxon>Pezizomycotina</taxon>
        <taxon>Sordariomycetes</taxon>
        <taxon>Sordariomycetidae</taxon>
        <taxon>Sordariales</taxon>
        <taxon>Lasiosphaeriaceae</taxon>
        <taxon>Immersiella</taxon>
    </lineage>
</organism>
<protein>
    <submittedName>
        <fullName evidence="2">Uncharacterized protein</fullName>
    </submittedName>
</protein>
<dbReference type="AlphaFoldDB" id="A0AA39WRW6"/>
<evidence type="ECO:0000256" key="1">
    <source>
        <dbReference type="SAM" id="MobiDB-lite"/>
    </source>
</evidence>
<feature type="region of interest" description="Disordered" evidence="1">
    <location>
        <begin position="1"/>
        <end position="29"/>
    </location>
</feature>
<dbReference type="Proteomes" id="UP001175000">
    <property type="component" value="Unassembled WGS sequence"/>
</dbReference>
<feature type="compositionally biased region" description="Polar residues" evidence="1">
    <location>
        <begin position="1"/>
        <end position="15"/>
    </location>
</feature>
<comment type="caution">
    <text evidence="2">The sequence shown here is derived from an EMBL/GenBank/DDBJ whole genome shotgun (WGS) entry which is preliminary data.</text>
</comment>
<proteinExistence type="predicted"/>
<dbReference type="EMBL" id="JAULSU010000004">
    <property type="protein sequence ID" value="KAK0620401.1"/>
    <property type="molecule type" value="Genomic_DNA"/>
</dbReference>
<keyword evidence="3" id="KW-1185">Reference proteome</keyword>